<dbReference type="STRING" id="447.Lboz_0554"/>
<evidence type="ECO:0000313" key="3">
    <source>
        <dbReference type="Proteomes" id="UP000054695"/>
    </source>
</evidence>
<protein>
    <submittedName>
        <fullName evidence="2">Uncharacterized protein</fullName>
    </submittedName>
</protein>
<keyword evidence="1" id="KW-0732">Signal</keyword>
<gene>
    <name evidence="2" type="ORF">Lboz_0554</name>
</gene>
<evidence type="ECO:0000313" key="2">
    <source>
        <dbReference type="EMBL" id="KTC76484.1"/>
    </source>
</evidence>
<reference evidence="2 3" key="1">
    <citation type="submission" date="2015-11" db="EMBL/GenBank/DDBJ databases">
        <title>Genomic analysis of 38 Legionella species identifies large and diverse effector repertoires.</title>
        <authorList>
            <person name="Burstein D."/>
            <person name="Amaro F."/>
            <person name="Zusman T."/>
            <person name="Lifshitz Z."/>
            <person name="Cohen O."/>
            <person name="Gilbert J.A."/>
            <person name="Pupko T."/>
            <person name="Shuman H.A."/>
            <person name="Segal G."/>
        </authorList>
    </citation>
    <scope>NUCLEOTIDE SEQUENCE [LARGE SCALE GENOMIC DNA]</scope>
    <source>
        <strain evidence="2 3">WIGA</strain>
    </source>
</reference>
<organism evidence="2 3">
    <name type="scientific">Legionella bozemanae</name>
    <name type="common">Fluoribacter bozemanae</name>
    <dbReference type="NCBI Taxonomy" id="447"/>
    <lineage>
        <taxon>Bacteria</taxon>
        <taxon>Pseudomonadati</taxon>
        <taxon>Pseudomonadota</taxon>
        <taxon>Gammaproteobacteria</taxon>
        <taxon>Legionellales</taxon>
        <taxon>Legionellaceae</taxon>
        <taxon>Legionella</taxon>
    </lineage>
</organism>
<proteinExistence type="predicted"/>
<feature type="chain" id="PRO_5006911490" evidence="1">
    <location>
        <begin position="31"/>
        <end position="51"/>
    </location>
</feature>
<dbReference type="EMBL" id="LNXU01000004">
    <property type="protein sequence ID" value="KTC76484.1"/>
    <property type="molecule type" value="Genomic_DNA"/>
</dbReference>
<dbReference type="PROSITE" id="PS51257">
    <property type="entry name" value="PROKAR_LIPOPROTEIN"/>
    <property type="match status" value="1"/>
</dbReference>
<dbReference type="RefSeq" id="WP_154669243.1">
    <property type="nucleotide sequence ID" value="NZ_CAAAIY010000013.1"/>
</dbReference>
<dbReference type="PATRIC" id="fig|447.4.peg.597"/>
<comment type="caution">
    <text evidence="2">The sequence shown here is derived from an EMBL/GenBank/DDBJ whole genome shotgun (WGS) entry which is preliminary data.</text>
</comment>
<feature type="signal peptide" evidence="1">
    <location>
        <begin position="1"/>
        <end position="30"/>
    </location>
</feature>
<dbReference type="AlphaFoldDB" id="A0A0W0RZY1"/>
<keyword evidence="3" id="KW-1185">Reference proteome</keyword>
<sequence length="51" mass="5684">MTTRILFRKITLIFYLCTAMLFLGSCTKAANSNAQHAGVGEEYGKSDPAWR</sequence>
<dbReference type="Proteomes" id="UP000054695">
    <property type="component" value="Unassembled WGS sequence"/>
</dbReference>
<name>A0A0W0RZY1_LEGBO</name>
<dbReference type="OrthoDB" id="9925015at2"/>
<evidence type="ECO:0000256" key="1">
    <source>
        <dbReference type="SAM" id="SignalP"/>
    </source>
</evidence>
<accession>A0A0W0RZY1</accession>